<dbReference type="Pfam" id="PF07690">
    <property type="entry name" value="MFS_1"/>
    <property type="match status" value="1"/>
</dbReference>
<feature type="transmembrane region" description="Helical" evidence="7">
    <location>
        <begin position="253"/>
        <end position="274"/>
    </location>
</feature>
<dbReference type="InterPro" id="IPR036259">
    <property type="entry name" value="MFS_trans_sf"/>
</dbReference>
<evidence type="ECO:0000313" key="9">
    <source>
        <dbReference type="EMBL" id="MCM1992188.1"/>
    </source>
</evidence>
<dbReference type="Gene3D" id="1.20.1250.20">
    <property type="entry name" value="MFS general substrate transporter like domains"/>
    <property type="match status" value="2"/>
</dbReference>
<feature type="transmembrane region" description="Helical" evidence="7">
    <location>
        <begin position="345"/>
        <end position="369"/>
    </location>
</feature>
<comment type="subcellular location">
    <subcellularLocation>
        <location evidence="1">Cell membrane</location>
        <topology evidence="1">Multi-pass membrane protein</topology>
    </subcellularLocation>
</comment>
<reference evidence="9" key="1">
    <citation type="journal article" date="2021" name="mSystems">
        <title>Bacteria and Archaea Synergistically Convert Glycine Betaine to Biogenic Methane in the Formosa Cold Seep of the South China Sea.</title>
        <authorList>
            <person name="Li L."/>
            <person name="Zhang W."/>
            <person name="Zhang S."/>
            <person name="Song L."/>
            <person name="Sun Q."/>
            <person name="Zhang H."/>
            <person name="Xiang H."/>
            <person name="Dong X."/>
        </authorList>
    </citation>
    <scope>NUCLEOTIDE SEQUENCE</scope>
    <source>
        <strain evidence="9">ZWT</strain>
    </source>
</reference>
<keyword evidence="2" id="KW-0813">Transport</keyword>
<feature type="transmembrane region" description="Helical" evidence="7">
    <location>
        <begin position="168"/>
        <end position="191"/>
    </location>
</feature>
<keyword evidence="5 7" id="KW-1133">Transmembrane helix</keyword>
<dbReference type="SUPFAM" id="SSF103473">
    <property type="entry name" value="MFS general substrate transporter"/>
    <property type="match status" value="1"/>
</dbReference>
<protein>
    <submittedName>
        <fullName evidence="9">MFS transporter</fullName>
    </submittedName>
</protein>
<feature type="transmembrane region" description="Helical" evidence="7">
    <location>
        <begin position="216"/>
        <end position="233"/>
    </location>
</feature>
<evidence type="ECO:0000256" key="1">
    <source>
        <dbReference type="ARBA" id="ARBA00004651"/>
    </source>
</evidence>
<organism evidence="9 10">
    <name type="scientific">Oceanirhabdus seepicola</name>
    <dbReference type="NCBI Taxonomy" id="2828781"/>
    <lineage>
        <taxon>Bacteria</taxon>
        <taxon>Bacillati</taxon>
        <taxon>Bacillota</taxon>
        <taxon>Clostridia</taxon>
        <taxon>Eubacteriales</taxon>
        <taxon>Clostridiaceae</taxon>
        <taxon>Oceanirhabdus</taxon>
    </lineage>
</organism>
<evidence type="ECO:0000313" key="10">
    <source>
        <dbReference type="Proteomes" id="UP001056429"/>
    </source>
</evidence>
<feature type="transmembrane region" description="Helical" evidence="7">
    <location>
        <begin position="283"/>
        <end position="301"/>
    </location>
</feature>
<keyword evidence="4 7" id="KW-0812">Transmembrane</keyword>
<dbReference type="RefSeq" id="WP_250861354.1">
    <property type="nucleotide sequence ID" value="NZ_JAGSOJ010000005.1"/>
</dbReference>
<dbReference type="GO" id="GO:0005886">
    <property type="term" value="C:plasma membrane"/>
    <property type="evidence" value="ECO:0007669"/>
    <property type="project" value="UniProtKB-SubCell"/>
</dbReference>
<evidence type="ECO:0000256" key="2">
    <source>
        <dbReference type="ARBA" id="ARBA00022448"/>
    </source>
</evidence>
<feature type="transmembrane region" description="Helical" evidence="7">
    <location>
        <begin position="101"/>
        <end position="124"/>
    </location>
</feature>
<keyword evidence="10" id="KW-1185">Reference proteome</keyword>
<feature type="transmembrane region" description="Helical" evidence="7">
    <location>
        <begin position="307"/>
        <end position="325"/>
    </location>
</feature>
<evidence type="ECO:0000256" key="4">
    <source>
        <dbReference type="ARBA" id="ARBA00022692"/>
    </source>
</evidence>
<dbReference type="GO" id="GO:0022857">
    <property type="term" value="F:transmembrane transporter activity"/>
    <property type="evidence" value="ECO:0007669"/>
    <property type="project" value="InterPro"/>
</dbReference>
<evidence type="ECO:0000256" key="5">
    <source>
        <dbReference type="ARBA" id="ARBA00022989"/>
    </source>
</evidence>
<dbReference type="PANTHER" id="PTHR43124:SF3">
    <property type="entry name" value="CHLORAMPHENICOL EFFLUX PUMP RV0191"/>
    <property type="match status" value="1"/>
</dbReference>
<feature type="transmembrane region" description="Helical" evidence="7">
    <location>
        <begin position="145"/>
        <end position="162"/>
    </location>
</feature>
<reference evidence="9" key="2">
    <citation type="submission" date="2021-04" db="EMBL/GenBank/DDBJ databases">
        <authorList>
            <person name="Dong X."/>
        </authorList>
    </citation>
    <scope>NUCLEOTIDE SEQUENCE</scope>
    <source>
        <strain evidence="9">ZWT</strain>
    </source>
</reference>
<accession>A0A9J6P7E9</accession>
<name>A0A9J6P7E9_9CLOT</name>
<comment type="caution">
    <text evidence="9">The sequence shown here is derived from an EMBL/GenBank/DDBJ whole genome shotgun (WGS) entry which is preliminary data.</text>
</comment>
<feature type="domain" description="Major facilitator superfamily (MFS) profile" evidence="8">
    <location>
        <begin position="11"/>
        <end position="404"/>
    </location>
</feature>
<dbReference type="AlphaFoldDB" id="A0A9J6P7E9"/>
<keyword evidence="3" id="KW-1003">Cell membrane</keyword>
<proteinExistence type="predicted"/>
<dbReference type="PANTHER" id="PTHR43124">
    <property type="entry name" value="PURINE EFFLUX PUMP PBUE"/>
    <property type="match status" value="1"/>
</dbReference>
<gene>
    <name evidence="9" type="ORF">KDK92_20900</name>
</gene>
<feature type="transmembrane region" description="Helical" evidence="7">
    <location>
        <begin position="76"/>
        <end position="95"/>
    </location>
</feature>
<sequence length="413" mass="45124">MKGKINKNWITLLILALAGGLVYKIPYIGYSYYDAIVEALGVNNTQYGVLTSAFGWASFVCYFPGGWIADRFSPKALLSVSFISMGCLGLFYSTFPSYNMVLLIHIAYGAIVCLTYWSVAIKAVRLLSTGGDLGKMFGFWEGGKQISGLVISYSALAVFAKFNEAKLGITTIIIIYSVVLISVGVALLFLLKNIKTNEKTAISIKDMLTIIRDPRAWLIGAMIFSAYHFHIGLNKITPYLTQVFGVSGTTASGISMFVLYVVGFIGAATAGILVDKFGSTLKVVRSLVVLAIICMIAYIVVPAKPELSFVIIGIWAIAQFANFAIRGIYFSSLGEVNISKEKTGIFIGFASFVGFIPDTYYHIFMGSIMDSNPGATGFKYIFAYMLLMTVICFVIVSILYKKAKAYKEPELQA</sequence>
<evidence type="ECO:0000256" key="3">
    <source>
        <dbReference type="ARBA" id="ARBA00022475"/>
    </source>
</evidence>
<keyword evidence="6 7" id="KW-0472">Membrane</keyword>
<feature type="transmembrane region" description="Helical" evidence="7">
    <location>
        <begin position="48"/>
        <end position="69"/>
    </location>
</feature>
<dbReference type="EMBL" id="JAGSOJ010000005">
    <property type="protein sequence ID" value="MCM1992188.1"/>
    <property type="molecule type" value="Genomic_DNA"/>
</dbReference>
<dbReference type="InterPro" id="IPR011701">
    <property type="entry name" value="MFS"/>
</dbReference>
<dbReference type="InterPro" id="IPR050189">
    <property type="entry name" value="MFS_Efflux_Transporters"/>
</dbReference>
<evidence type="ECO:0000256" key="6">
    <source>
        <dbReference type="ARBA" id="ARBA00023136"/>
    </source>
</evidence>
<evidence type="ECO:0000256" key="7">
    <source>
        <dbReference type="SAM" id="Phobius"/>
    </source>
</evidence>
<dbReference type="InterPro" id="IPR020846">
    <property type="entry name" value="MFS_dom"/>
</dbReference>
<dbReference type="Proteomes" id="UP001056429">
    <property type="component" value="Unassembled WGS sequence"/>
</dbReference>
<dbReference type="PROSITE" id="PS50850">
    <property type="entry name" value="MFS"/>
    <property type="match status" value="1"/>
</dbReference>
<feature type="transmembrane region" description="Helical" evidence="7">
    <location>
        <begin position="381"/>
        <end position="400"/>
    </location>
</feature>
<evidence type="ECO:0000259" key="8">
    <source>
        <dbReference type="PROSITE" id="PS50850"/>
    </source>
</evidence>
<dbReference type="CDD" id="cd06174">
    <property type="entry name" value="MFS"/>
    <property type="match status" value="1"/>
</dbReference>